<dbReference type="Proteomes" id="UP000269591">
    <property type="component" value="Unassembled WGS sequence"/>
</dbReference>
<comment type="caution">
    <text evidence="3">The sequence shown here is derived from an EMBL/GenBank/DDBJ whole genome shotgun (WGS) entry which is preliminary data.</text>
</comment>
<dbReference type="EMBL" id="QIBX01000029">
    <property type="protein sequence ID" value="RNL37439.1"/>
    <property type="molecule type" value="Genomic_DNA"/>
</dbReference>
<dbReference type="AlphaFoldDB" id="A0A3N0AS93"/>
<keyword evidence="2" id="KW-0472">Membrane</keyword>
<name>A0A3N0AS93_9ACTN</name>
<evidence type="ECO:0000256" key="2">
    <source>
        <dbReference type="SAM" id="Phobius"/>
    </source>
</evidence>
<dbReference type="OrthoDB" id="3197417at2"/>
<keyword evidence="2" id="KW-0812">Transmembrane</keyword>
<keyword evidence="2" id="KW-1133">Transmembrane helix</keyword>
<organism evidence="3 4">
    <name type="scientific">Slackia equolifaciens</name>
    <dbReference type="NCBI Taxonomy" id="498718"/>
    <lineage>
        <taxon>Bacteria</taxon>
        <taxon>Bacillati</taxon>
        <taxon>Actinomycetota</taxon>
        <taxon>Coriobacteriia</taxon>
        <taxon>Eggerthellales</taxon>
        <taxon>Eggerthellaceae</taxon>
        <taxon>Slackia</taxon>
    </lineage>
</organism>
<reference evidence="4" key="1">
    <citation type="submission" date="2018-05" db="EMBL/GenBank/DDBJ databases">
        <title>Genome Sequencing of selected type strains of the family Eggerthellaceae.</title>
        <authorList>
            <person name="Danylec N."/>
            <person name="Stoll D.A."/>
            <person name="Doetsch A."/>
            <person name="Huch M."/>
        </authorList>
    </citation>
    <scope>NUCLEOTIDE SEQUENCE [LARGE SCALE GENOMIC DNA]</scope>
    <source>
        <strain evidence="4">DSM 24851</strain>
    </source>
</reference>
<feature type="compositionally biased region" description="Polar residues" evidence="1">
    <location>
        <begin position="84"/>
        <end position="95"/>
    </location>
</feature>
<feature type="transmembrane region" description="Helical" evidence="2">
    <location>
        <begin position="102"/>
        <end position="126"/>
    </location>
</feature>
<feature type="region of interest" description="Disordered" evidence="1">
    <location>
        <begin position="65"/>
        <end position="95"/>
    </location>
</feature>
<evidence type="ECO:0000313" key="3">
    <source>
        <dbReference type="EMBL" id="RNL37439.1"/>
    </source>
</evidence>
<proteinExistence type="predicted"/>
<evidence type="ECO:0008006" key="5">
    <source>
        <dbReference type="Google" id="ProtNLM"/>
    </source>
</evidence>
<evidence type="ECO:0000313" key="4">
    <source>
        <dbReference type="Proteomes" id="UP000269591"/>
    </source>
</evidence>
<dbReference type="RefSeq" id="WP_123209765.1">
    <property type="nucleotide sequence ID" value="NZ_JBHTHO010000012.1"/>
</dbReference>
<protein>
    <recommendedName>
        <fullName evidence="5">Gram-positive cocci surface proteins LPxTG domain-containing protein</fullName>
    </recommendedName>
</protein>
<gene>
    <name evidence="3" type="ORF">DMP06_10970</name>
</gene>
<sequence length="131" mass="13529">MLKEGEAIPATGHAWGAWLETKEPTCTEQGTEERTCAACGATEQRSVEALGHDFQDGVCAACGASDPSYTPPKDPEGPAEPQKPSHSQESTEASNLPATGDFAFAMVAGAVVLAGIATLAIGASLLRRSER</sequence>
<keyword evidence="4" id="KW-1185">Reference proteome</keyword>
<accession>A0A3N0AS93</accession>
<evidence type="ECO:0000256" key="1">
    <source>
        <dbReference type="SAM" id="MobiDB-lite"/>
    </source>
</evidence>